<keyword evidence="6" id="KW-0436">Ligase</keyword>
<name>A0ABR1FQT8_AURAN</name>
<comment type="subcellular location">
    <subcellularLocation>
        <location evidence="1">Nucleus</location>
    </subcellularLocation>
</comment>
<comment type="similarity">
    <text evidence="2">Belongs to the NOSIP family.</text>
</comment>
<dbReference type="SUPFAM" id="SSF57850">
    <property type="entry name" value="RING/U-box"/>
    <property type="match status" value="1"/>
</dbReference>
<keyword evidence="7" id="KW-1185">Reference proteome</keyword>
<comment type="caution">
    <text evidence="6">The sequence shown here is derived from an EMBL/GenBank/DDBJ whole genome shotgun (WGS) entry which is preliminary data.</text>
</comment>
<feature type="region of interest" description="Disordered" evidence="4">
    <location>
        <begin position="195"/>
        <end position="218"/>
    </location>
</feature>
<dbReference type="Pfam" id="PF15906">
    <property type="entry name" value="zf-NOSIP"/>
    <property type="match status" value="1"/>
</dbReference>
<evidence type="ECO:0000256" key="4">
    <source>
        <dbReference type="SAM" id="MobiDB-lite"/>
    </source>
</evidence>
<dbReference type="InterPro" id="IPR013083">
    <property type="entry name" value="Znf_RING/FYVE/PHD"/>
</dbReference>
<dbReference type="Proteomes" id="UP001363151">
    <property type="component" value="Unassembled WGS sequence"/>
</dbReference>
<dbReference type="Gene3D" id="3.30.40.10">
    <property type="entry name" value="Zinc/RING finger domain, C3HC4 (zinc finger)"/>
    <property type="match status" value="1"/>
</dbReference>
<evidence type="ECO:0000313" key="6">
    <source>
        <dbReference type="EMBL" id="KAK7235836.1"/>
    </source>
</evidence>
<feature type="region of interest" description="Disordered" evidence="4">
    <location>
        <begin position="125"/>
        <end position="149"/>
    </location>
</feature>
<sequence>MPQKHAKNNGSSTYGVFSHTERKQCDFMSSQEARCGSDSQLPFGWCALSLRPAVDPVATPSGHVYSREAILEHLVTKQAELKRARELWEAEQAADARREREASARNDETLLLEFEQANDPLVRDAPAAAKPGPKRARLDDGSYSHSNFAAPVKTGSTELVVRDMSKKVDMDARDLHKAELSRTSYWLPSFTPEAPAKKLAEPPRRPPSPMTGAPLRSKDLYKLDLRKAESAKTSRNDHDGSDVRYLCHVSGDEITTQNVLLIRNTGCVVLEPVATRLGLMKEKRCPVSGAKFKDKDVVKLKTAVSGYSASGGKDLVVKKYRAQGGGA</sequence>
<feature type="compositionally biased region" description="Basic and acidic residues" evidence="4">
    <location>
        <begin position="195"/>
        <end position="204"/>
    </location>
</feature>
<dbReference type="GO" id="GO:0016874">
    <property type="term" value="F:ligase activity"/>
    <property type="evidence" value="ECO:0007669"/>
    <property type="project" value="UniProtKB-KW"/>
</dbReference>
<evidence type="ECO:0000259" key="5">
    <source>
        <dbReference type="Pfam" id="PF15906"/>
    </source>
</evidence>
<dbReference type="PANTHER" id="PTHR13063:SF10">
    <property type="entry name" value="NITRIC OXIDE SYNTHASE-INTERACTING PROTEIN"/>
    <property type="match status" value="1"/>
</dbReference>
<accession>A0ABR1FQT8</accession>
<evidence type="ECO:0000256" key="1">
    <source>
        <dbReference type="ARBA" id="ARBA00004123"/>
    </source>
</evidence>
<protein>
    <submittedName>
        <fullName evidence="6">Ubiquitin protein ligase</fullName>
    </submittedName>
</protein>
<dbReference type="PANTHER" id="PTHR13063">
    <property type="entry name" value="ENOS INTERACTING PROTEIN"/>
    <property type="match status" value="1"/>
</dbReference>
<reference evidence="6 7" key="1">
    <citation type="submission" date="2024-03" db="EMBL/GenBank/DDBJ databases">
        <title>Aureococcus anophagefferens CCMP1851 and Kratosvirus quantuckense: Draft genome of a second virus-susceptible host strain in the model system.</title>
        <authorList>
            <person name="Chase E."/>
            <person name="Truchon A.R."/>
            <person name="Schepens W."/>
            <person name="Wilhelm S.W."/>
        </authorList>
    </citation>
    <scope>NUCLEOTIDE SEQUENCE [LARGE SCALE GENOMIC DNA]</scope>
    <source>
        <strain evidence="6 7">CCMP1851</strain>
    </source>
</reference>
<dbReference type="EMBL" id="JBBJCI010000289">
    <property type="protein sequence ID" value="KAK7235836.1"/>
    <property type="molecule type" value="Genomic_DNA"/>
</dbReference>
<feature type="domain" description="Nitric oxide synthase-interacting protein zinc-finger" evidence="5">
    <location>
        <begin position="19"/>
        <end position="75"/>
    </location>
</feature>
<organism evidence="6 7">
    <name type="scientific">Aureococcus anophagefferens</name>
    <name type="common">Harmful bloom alga</name>
    <dbReference type="NCBI Taxonomy" id="44056"/>
    <lineage>
        <taxon>Eukaryota</taxon>
        <taxon>Sar</taxon>
        <taxon>Stramenopiles</taxon>
        <taxon>Ochrophyta</taxon>
        <taxon>Pelagophyceae</taxon>
        <taxon>Pelagomonadales</taxon>
        <taxon>Pelagomonadaceae</taxon>
        <taxon>Aureococcus</taxon>
    </lineage>
</organism>
<dbReference type="Pfam" id="PF04641">
    <property type="entry name" value="Rtf2"/>
    <property type="match status" value="1"/>
</dbReference>
<keyword evidence="3" id="KW-0539">Nucleus</keyword>
<dbReference type="InterPro" id="IPR031790">
    <property type="entry name" value="Znf-NOSIP"/>
</dbReference>
<proteinExistence type="inferred from homology"/>
<dbReference type="InterPro" id="IPR016818">
    <property type="entry name" value="NOSIP"/>
</dbReference>
<evidence type="ECO:0000313" key="7">
    <source>
        <dbReference type="Proteomes" id="UP001363151"/>
    </source>
</evidence>
<gene>
    <name evidence="6" type="primary">NOSIP</name>
    <name evidence="6" type="ORF">SO694_00064117</name>
</gene>
<evidence type="ECO:0000256" key="3">
    <source>
        <dbReference type="ARBA" id="ARBA00023242"/>
    </source>
</evidence>
<evidence type="ECO:0000256" key="2">
    <source>
        <dbReference type="ARBA" id="ARBA00008126"/>
    </source>
</evidence>